<dbReference type="PANTHER" id="PTHR43130">
    <property type="entry name" value="ARAC-FAMILY TRANSCRIPTIONAL REGULATOR"/>
    <property type="match status" value="1"/>
</dbReference>
<dbReference type="PANTHER" id="PTHR43130:SF3">
    <property type="entry name" value="HTH-TYPE TRANSCRIPTIONAL REGULATOR RV1931C"/>
    <property type="match status" value="1"/>
</dbReference>
<dbReference type="SUPFAM" id="SSF52317">
    <property type="entry name" value="Class I glutamine amidotransferase-like"/>
    <property type="match status" value="1"/>
</dbReference>
<dbReference type="InterPro" id="IPR002818">
    <property type="entry name" value="DJ-1/PfpI"/>
</dbReference>
<gene>
    <name evidence="3" type="ORF">GCM10009854_26390</name>
</gene>
<comment type="caution">
    <text evidence="3">The sequence shown here is derived from an EMBL/GenBank/DDBJ whole genome shotgun (WGS) entry which is preliminary data.</text>
</comment>
<evidence type="ECO:0000313" key="3">
    <source>
        <dbReference type="EMBL" id="GAA2347906.1"/>
    </source>
</evidence>
<evidence type="ECO:0000259" key="2">
    <source>
        <dbReference type="Pfam" id="PF01965"/>
    </source>
</evidence>
<dbReference type="Proteomes" id="UP001501218">
    <property type="component" value="Unassembled WGS sequence"/>
</dbReference>
<feature type="domain" description="DJ-1/PfpI" evidence="2">
    <location>
        <begin position="2"/>
        <end position="167"/>
    </location>
</feature>
<dbReference type="Pfam" id="PF01965">
    <property type="entry name" value="DJ-1_PfpI"/>
    <property type="match status" value="1"/>
</dbReference>
<dbReference type="InterPro" id="IPR052158">
    <property type="entry name" value="INH-QAR"/>
</dbReference>
<dbReference type="InterPro" id="IPR029062">
    <property type="entry name" value="Class_I_gatase-like"/>
</dbReference>
<feature type="compositionally biased region" description="Polar residues" evidence="1">
    <location>
        <begin position="193"/>
        <end position="207"/>
    </location>
</feature>
<name>A0ABN3GB97_9PSEU</name>
<reference evidence="3 4" key="1">
    <citation type="journal article" date="2019" name="Int. J. Syst. Evol. Microbiol.">
        <title>The Global Catalogue of Microorganisms (GCM) 10K type strain sequencing project: providing services to taxonomists for standard genome sequencing and annotation.</title>
        <authorList>
            <consortium name="The Broad Institute Genomics Platform"/>
            <consortium name="The Broad Institute Genome Sequencing Center for Infectious Disease"/>
            <person name="Wu L."/>
            <person name="Ma J."/>
        </authorList>
    </citation>
    <scope>NUCLEOTIDE SEQUENCE [LARGE SCALE GENOMIC DNA]</scope>
    <source>
        <strain evidence="3 4">JCM 16221</strain>
    </source>
</reference>
<dbReference type="Gene3D" id="3.40.50.880">
    <property type="match status" value="1"/>
</dbReference>
<dbReference type="CDD" id="cd03137">
    <property type="entry name" value="GATase1_AraC_1"/>
    <property type="match status" value="1"/>
</dbReference>
<dbReference type="EMBL" id="BAAARA010000008">
    <property type="protein sequence ID" value="GAA2347906.1"/>
    <property type="molecule type" value="Genomic_DNA"/>
</dbReference>
<evidence type="ECO:0000313" key="4">
    <source>
        <dbReference type="Proteomes" id="UP001501218"/>
    </source>
</evidence>
<accession>A0ABN3GB97</accession>
<organism evidence="3 4">
    <name type="scientific">Saccharopolyspora halophila</name>
    <dbReference type="NCBI Taxonomy" id="405551"/>
    <lineage>
        <taxon>Bacteria</taxon>
        <taxon>Bacillati</taxon>
        <taxon>Actinomycetota</taxon>
        <taxon>Actinomycetes</taxon>
        <taxon>Pseudonocardiales</taxon>
        <taxon>Pseudonocardiaceae</taxon>
        <taxon>Saccharopolyspora</taxon>
    </lineage>
</organism>
<sequence>MHRVAVLALDGVYPFELGIPQRVFGSAESRYEITTCTADGKPVRSDADFMISADHGPELLSSADTVVIPPFDLSLISSELPTELAGALRQIRPGTRIVSICTGAFALAAAGMLDGRPATTHWRLAEKFRDMFPAVQLDPDVLFVEDGDLLTSAGAASGLDVCLHLIRSDHGSDLANRVARTCVVPPFRDGGQAQPSSSRFPNSQARAPQQPEPGRTRT</sequence>
<feature type="region of interest" description="Disordered" evidence="1">
    <location>
        <begin position="186"/>
        <end position="218"/>
    </location>
</feature>
<evidence type="ECO:0000256" key="1">
    <source>
        <dbReference type="SAM" id="MobiDB-lite"/>
    </source>
</evidence>
<protein>
    <recommendedName>
        <fullName evidence="2">DJ-1/PfpI domain-containing protein</fullName>
    </recommendedName>
</protein>
<keyword evidence="4" id="KW-1185">Reference proteome</keyword>
<proteinExistence type="predicted"/>